<accession>A0ABY8FWF6</accession>
<dbReference type="EMBL" id="CP121208">
    <property type="protein sequence ID" value="WFM82851.1"/>
    <property type="molecule type" value="Genomic_DNA"/>
</dbReference>
<gene>
    <name evidence="1" type="ORF">P7079_05450</name>
</gene>
<proteinExistence type="predicted"/>
<dbReference type="InterPro" id="IPR019933">
    <property type="entry name" value="DivIVA_domain"/>
</dbReference>
<dbReference type="NCBIfam" id="TIGR03544">
    <property type="entry name" value="DivI1A_domain"/>
    <property type="match status" value="1"/>
</dbReference>
<protein>
    <submittedName>
        <fullName evidence="1">DivIVA domain-containing protein</fullName>
    </submittedName>
</protein>
<dbReference type="Gene3D" id="6.10.250.660">
    <property type="match status" value="1"/>
</dbReference>
<dbReference type="InterPro" id="IPR019932">
    <property type="entry name" value="CHP03543"/>
</dbReference>
<evidence type="ECO:0000313" key="1">
    <source>
        <dbReference type="EMBL" id="WFM82851.1"/>
    </source>
</evidence>
<keyword evidence="2" id="KW-1185">Reference proteome</keyword>
<dbReference type="Proteomes" id="UP001215216">
    <property type="component" value="Chromosome"/>
</dbReference>
<dbReference type="NCBIfam" id="TIGR03543">
    <property type="entry name" value="divI1A_rptt_fam"/>
    <property type="match status" value="1"/>
</dbReference>
<sequence>MSETFVHVPDKEFGYSPAQVDAFLAQAKDAYSGKENVTFNEESIRAVHFDWVKGGYDPAIVDAALDRMEAAFVQRRRADVIAQDGEDAWLSAAYGQAQTLYPRLLRPRGERFANAQGRGYRKTDVDDLLERVSAYFDGHGSLTSSQVRTATFATAKRAKAYDEAVVDVFLDRVVSVLLAVE</sequence>
<reference evidence="1 2" key="1">
    <citation type="submission" date="2023-03" db="EMBL/GenBank/DDBJ databases">
        <title>Complete genome of Arcanobacterium canis strain DSM 25104 isolated in 2010 from a canine otitis externa in Germany.</title>
        <authorList>
            <person name="Borowiak M."/>
            <person name="Kreitlow A."/>
            <person name="Malorny B."/>
            <person name="Laemmler C."/>
            <person name="Prenger-Berninghoff E."/>
            <person name="Ploetz M."/>
            <person name="Abdulmawjood A."/>
        </authorList>
    </citation>
    <scope>NUCLEOTIDE SEQUENCE [LARGE SCALE GENOMIC DNA]</scope>
    <source>
        <strain evidence="1 2">DSM 25104</strain>
    </source>
</reference>
<organism evidence="1 2">
    <name type="scientific">Arcanobacterium canis</name>
    <dbReference type="NCBI Taxonomy" id="999183"/>
    <lineage>
        <taxon>Bacteria</taxon>
        <taxon>Bacillati</taxon>
        <taxon>Actinomycetota</taxon>
        <taxon>Actinomycetes</taxon>
        <taxon>Actinomycetales</taxon>
        <taxon>Actinomycetaceae</taxon>
        <taxon>Arcanobacterium</taxon>
    </lineage>
</organism>
<name>A0ABY8FWF6_9ACTO</name>
<dbReference type="RefSeq" id="WP_278012277.1">
    <property type="nucleotide sequence ID" value="NZ_CP121208.1"/>
</dbReference>
<evidence type="ECO:0000313" key="2">
    <source>
        <dbReference type="Proteomes" id="UP001215216"/>
    </source>
</evidence>